<dbReference type="InterPro" id="IPR021409">
    <property type="entry name" value="DUF3047"/>
</dbReference>
<dbReference type="EMBL" id="QPJK01000002">
    <property type="protein sequence ID" value="RCW74189.1"/>
    <property type="molecule type" value="Genomic_DNA"/>
</dbReference>
<dbReference type="RefSeq" id="WP_114467318.1">
    <property type="nucleotide sequence ID" value="NZ_QPJK01000002.1"/>
</dbReference>
<name>A0A368Y376_9BURK</name>
<proteinExistence type="predicted"/>
<reference evidence="1 2" key="1">
    <citation type="submission" date="2018-07" db="EMBL/GenBank/DDBJ databases">
        <title>Genomic Encyclopedia of Type Strains, Phase IV (KMG-IV): sequencing the most valuable type-strain genomes for metagenomic binning, comparative biology and taxonomic classification.</title>
        <authorList>
            <person name="Goeker M."/>
        </authorList>
    </citation>
    <scope>NUCLEOTIDE SEQUENCE [LARGE SCALE GENOMIC DNA]</scope>
    <source>
        <strain evidence="1 2">DSM 21634</strain>
    </source>
</reference>
<evidence type="ECO:0000313" key="2">
    <source>
        <dbReference type="Proteomes" id="UP000252884"/>
    </source>
</evidence>
<gene>
    <name evidence="1" type="ORF">DES41_102510</name>
</gene>
<accession>A0A368Y376</accession>
<dbReference type="Pfam" id="PF11249">
    <property type="entry name" value="DUF3047"/>
    <property type="match status" value="1"/>
</dbReference>
<organism evidence="1 2">
    <name type="scientific">Pseudorhodoferax soli</name>
    <dbReference type="NCBI Taxonomy" id="545864"/>
    <lineage>
        <taxon>Bacteria</taxon>
        <taxon>Pseudomonadati</taxon>
        <taxon>Pseudomonadota</taxon>
        <taxon>Betaproteobacteria</taxon>
        <taxon>Burkholderiales</taxon>
        <taxon>Comamonadaceae</taxon>
    </lineage>
</organism>
<comment type="caution">
    <text evidence="1">The sequence shown here is derived from an EMBL/GenBank/DDBJ whole genome shotgun (WGS) entry which is preliminary data.</text>
</comment>
<dbReference type="Proteomes" id="UP000252884">
    <property type="component" value="Unassembled WGS sequence"/>
</dbReference>
<dbReference type="AlphaFoldDB" id="A0A368Y376"/>
<keyword evidence="2" id="KW-1185">Reference proteome</keyword>
<protein>
    <submittedName>
        <fullName evidence="1">DUF3047 family protein</fullName>
    </submittedName>
</protein>
<sequence>MRFVLVALFAFQLAGCASWRTDKDAPNTAASIAETPWGKASLPQAQGKPWQHLPLPGKRTTRFDAVQVDGRAAMAVTADASASMVRKQLHVPAAELGKLSFSWKVPALIPGADMAVRDADDAPVRLVLAFEGDRSRFSAKNAMLSELARALTGEEMPYATLMYVWCNTRPPGTVVLNPRTDRIRKIVVESGPGSLGVWRDYQRDVRADFIRAFGEEPGALVAVGIMTDSDNTGGHARAWYGPLNLHQTMAAAP</sequence>
<dbReference type="OrthoDB" id="9775969at2"/>
<evidence type="ECO:0000313" key="1">
    <source>
        <dbReference type="EMBL" id="RCW74189.1"/>
    </source>
</evidence>